<reference evidence="2" key="1">
    <citation type="submission" date="2019-02" db="EMBL/GenBank/DDBJ databases">
        <title>Deep-cultivation of Planctomycetes and their phenomic and genomic characterization uncovers novel biology.</title>
        <authorList>
            <person name="Wiegand S."/>
            <person name="Jogler M."/>
            <person name="Boedeker C."/>
            <person name="Pinto D."/>
            <person name="Vollmers J."/>
            <person name="Rivas-Marin E."/>
            <person name="Kohn T."/>
            <person name="Peeters S.H."/>
            <person name="Heuer A."/>
            <person name="Rast P."/>
            <person name="Oberbeckmann S."/>
            <person name="Bunk B."/>
            <person name="Jeske O."/>
            <person name="Meyerdierks A."/>
            <person name="Storesund J.E."/>
            <person name="Kallscheuer N."/>
            <person name="Luecker S."/>
            <person name="Lage O.M."/>
            <person name="Pohl T."/>
            <person name="Merkel B.J."/>
            <person name="Hornburger P."/>
            <person name="Mueller R.-W."/>
            <person name="Bruemmer F."/>
            <person name="Labrenz M."/>
            <person name="Spormann A.M."/>
            <person name="Op den Camp H."/>
            <person name="Overmann J."/>
            <person name="Amann R."/>
            <person name="Jetten M.S.M."/>
            <person name="Mascher T."/>
            <person name="Medema M.H."/>
            <person name="Devos D.P."/>
            <person name="Kaster A.-K."/>
            <person name="Ovreas L."/>
            <person name="Rohde M."/>
            <person name="Galperin M.Y."/>
            <person name="Jogler C."/>
        </authorList>
    </citation>
    <scope>NUCLEOTIDE SEQUENCE [LARGE SCALE GENOMIC DNA]</scope>
    <source>
        <strain evidence="2">Pan97</strain>
    </source>
</reference>
<dbReference type="Proteomes" id="UP000318626">
    <property type="component" value="Chromosome"/>
</dbReference>
<protein>
    <submittedName>
        <fullName evidence="1">Uncharacterized protein</fullName>
    </submittedName>
</protein>
<evidence type="ECO:0000313" key="1">
    <source>
        <dbReference type="EMBL" id="QDU77800.1"/>
    </source>
</evidence>
<accession>A0A518CEZ2</accession>
<organism evidence="1 2">
    <name type="scientific">Bremerella volcania</name>
    <dbReference type="NCBI Taxonomy" id="2527984"/>
    <lineage>
        <taxon>Bacteria</taxon>
        <taxon>Pseudomonadati</taxon>
        <taxon>Planctomycetota</taxon>
        <taxon>Planctomycetia</taxon>
        <taxon>Pirellulales</taxon>
        <taxon>Pirellulaceae</taxon>
        <taxon>Bremerella</taxon>
    </lineage>
</organism>
<evidence type="ECO:0000313" key="2">
    <source>
        <dbReference type="Proteomes" id="UP000318626"/>
    </source>
</evidence>
<gene>
    <name evidence="1" type="ORF">Pan97_48790</name>
</gene>
<proteinExistence type="predicted"/>
<dbReference type="AlphaFoldDB" id="A0A518CEZ2"/>
<sequence length="143" mass="17075">MNRLYVQQLAQRLGWIEPEFFNHRLEGWPTENYGAELVEWAECRISESFFLQVNGLPQNIEDYSLCVYAIRYQICSGWRSIRLTSDDQQRQEVARKAAPFFDFKHFSTSEARACYRREFPHSKGYSWKRIQVEGAPHFMQQIL</sequence>
<keyword evidence="2" id="KW-1185">Reference proteome</keyword>
<name>A0A518CEZ2_9BACT</name>
<dbReference type="KEGG" id="bvo:Pan97_48790"/>
<dbReference type="RefSeq" id="WP_144976930.1">
    <property type="nucleotide sequence ID" value="NZ_CP036289.1"/>
</dbReference>
<dbReference type="EMBL" id="CP036289">
    <property type="protein sequence ID" value="QDU77800.1"/>
    <property type="molecule type" value="Genomic_DNA"/>
</dbReference>